<feature type="domain" description="Acylphosphatase-like" evidence="6">
    <location>
        <begin position="4"/>
        <end position="92"/>
    </location>
</feature>
<evidence type="ECO:0000256" key="1">
    <source>
        <dbReference type="ARBA" id="ARBA00005614"/>
    </source>
</evidence>
<comment type="similarity">
    <text evidence="1 5">Belongs to the acylphosphatase family.</text>
</comment>
<evidence type="ECO:0000256" key="2">
    <source>
        <dbReference type="ARBA" id="ARBA00012150"/>
    </source>
</evidence>
<organism evidence="7 8">
    <name type="scientific">Kiloniella laminariae</name>
    <dbReference type="NCBI Taxonomy" id="454162"/>
    <lineage>
        <taxon>Bacteria</taxon>
        <taxon>Pseudomonadati</taxon>
        <taxon>Pseudomonadota</taxon>
        <taxon>Alphaproteobacteria</taxon>
        <taxon>Rhodospirillales</taxon>
        <taxon>Kiloniellaceae</taxon>
        <taxon>Kiloniella</taxon>
    </lineage>
</organism>
<reference evidence="7" key="1">
    <citation type="submission" date="2022-12" db="EMBL/GenBank/DDBJ databases">
        <title>Bacterial isolates from different developmental stages of Nematostella vectensis.</title>
        <authorList>
            <person name="Fraune S."/>
        </authorList>
    </citation>
    <scope>NUCLEOTIDE SEQUENCE</scope>
    <source>
        <strain evidence="7">G21630-S1</strain>
    </source>
</reference>
<evidence type="ECO:0000259" key="6">
    <source>
        <dbReference type="PROSITE" id="PS51160"/>
    </source>
</evidence>
<dbReference type="InterPro" id="IPR017968">
    <property type="entry name" value="Acylphosphatase_CS"/>
</dbReference>
<evidence type="ECO:0000256" key="3">
    <source>
        <dbReference type="ARBA" id="ARBA00047645"/>
    </source>
</evidence>
<dbReference type="Pfam" id="PF00708">
    <property type="entry name" value="Acylphosphatase"/>
    <property type="match status" value="1"/>
</dbReference>
<keyword evidence="8" id="KW-1185">Reference proteome</keyword>
<dbReference type="EMBL" id="JAPWGY010000014">
    <property type="protein sequence ID" value="MCZ4282978.1"/>
    <property type="molecule type" value="Genomic_DNA"/>
</dbReference>
<dbReference type="PROSITE" id="PS51160">
    <property type="entry name" value="ACYLPHOSPHATASE_3"/>
    <property type="match status" value="1"/>
</dbReference>
<dbReference type="RefSeq" id="WP_269425137.1">
    <property type="nucleotide sequence ID" value="NZ_JAPWGY010000014.1"/>
</dbReference>
<dbReference type="SUPFAM" id="SSF54975">
    <property type="entry name" value="Acylphosphatase/BLUF domain-like"/>
    <property type="match status" value="1"/>
</dbReference>
<evidence type="ECO:0000256" key="5">
    <source>
        <dbReference type="RuleBase" id="RU004168"/>
    </source>
</evidence>
<feature type="active site" evidence="4">
    <location>
        <position position="19"/>
    </location>
</feature>
<evidence type="ECO:0000313" key="8">
    <source>
        <dbReference type="Proteomes" id="UP001069802"/>
    </source>
</evidence>
<evidence type="ECO:0000256" key="4">
    <source>
        <dbReference type="PROSITE-ProRule" id="PRU00520"/>
    </source>
</evidence>
<keyword evidence="4 7" id="KW-0378">Hydrolase</keyword>
<dbReference type="InterPro" id="IPR036046">
    <property type="entry name" value="Acylphosphatase-like_dom_sf"/>
</dbReference>
<dbReference type="PROSITE" id="PS00151">
    <property type="entry name" value="ACYLPHOSPHATASE_2"/>
    <property type="match status" value="1"/>
</dbReference>
<accession>A0ABT4LPD9</accession>
<name>A0ABT4LPD9_9PROT</name>
<proteinExistence type="inferred from homology"/>
<comment type="catalytic activity">
    <reaction evidence="3 4">
        <text>an acyl phosphate + H2O = a carboxylate + phosphate + H(+)</text>
        <dbReference type="Rhea" id="RHEA:14965"/>
        <dbReference type="ChEBI" id="CHEBI:15377"/>
        <dbReference type="ChEBI" id="CHEBI:15378"/>
        <dbReference type="ChEBI" id="CHEBI:29067"/>
        <dbReference type="ChEBI" id="CHEBI:43474"/>
        <dbReference type="ChEBI" id="CHEBI:59918"/>
        <dbReference type="EC" id="3.6.1.7"/>
    </reaction>
</comment>
<protein>
    <recommendedName>
        <fullName evidence="2 4">acylphosphatase</fullName>
        <ecNumber evidence="2 4">3.6.1.7</ecNumber>
    </recommendedName>
</protein>
<dbReference type="Gene3D" id="3.30.70.100">
    <property type="match status" value="1"/>
</dbReference>
<dbReference type="InterPro" id="IPR020456">
    <property type="entry name" value="Acylphosphatase"/>
</dbReference>
<sequence>MSKQIRVLISGRVQGVWYRRWTVNTASALGLSGWVRNLASGQVEAVFCGEDDIVDQMLLACQTGPELAHVTAIVTEPDSSQLSADKTFSKLEDG</sequence>
<comment type="caution">
    <text evidence="7">The sequence shown here is derived from an EMBL/GenBank/DDBJ whole genome shotgun (WGS) entry which is preliminary data.</text>
</comment>
<feature type="active site" evidence="4">
    <location>
        <position position="37"/>
    </location>
</feature>
<dbReference type="PANTHER" id="PTHR47268">
    <property type="entry name" value="ACYLPHOSPHATASE"/>
    <property type="match status" value="1"/>
</dbReference>
<dbReference type="Proteomes" id="UP001069802">
    <property type="component" value="Unassembled WGS sequence"/>
</dbReference>
<dbReference type="EC" id="3.6.1.7" evidence="2 4"/>
<dbReference type="InterPro" id="IPR001792">
    <property type="entry name" value="Acylphosphatase-like_dom"/>
</dbReference>
<dbReference type="GO" id="GO:0003998">
    <property type="term" value="F:acylphosphatase activity"/>
    <property type="evidence" value="ECO:0007669"/>
    <property type="project" value="UniProtKB-EC"/>
</dbReference>
<dbReference type="PANTHER" id="PTHR47268:SF4">
    <property type="entry name" value="ACYLPHOSPHATASE"/>
    <property type="match status" value="1"/>
</dbReference>
<gene>
    <name evidence="7" type="ORF">O4H49_19500</name>
</gene>
<evidence type="ECO:0000313" key="7">
    <source>
        <dbReference type="EMBL" id="MCZ4282978.1"/>
    </source>
</evidence>